<reference evidence="2" key="1">
    <citation type="submission" date="2022-06" db="EMBL/GenBank/DDBJ databases">
        <title>Genome sequencing of Brevibacillus sp. BB3-R1.</title>
        <authorList>
            <person name="Heo J."/>
            <person name="Lee D."/>
            <person name="Won M."/>
            <person name="Han B.-H."/>
            <person name="Hong S.-B."/>
            <person name="Kwon S.-W."/>
        </authorList>
    </citation>
    <scope>NUCLEOTIDE SEQUENCE</scope>
    <source>
        <strain evidence="2">BB3-R1</strain>
    </source>
</reference>
<dbReference type="Pfam" id="PF03372">
    <property type="entry name" value="Exo_endo_phos"/>
    <property type="match status" value="1"/>
</dbReference>
<accession>A0ABY4WJ94</accession>
<gene>
    <name evidence="2" type="ORF">NDK47_07925</name>
</gene>
<evidence type="ECO:0000259" key="1">
    <source>
        <dbReference type="Pfam" id="PF03372"/>
    </source>
</evidence>
<dbReference type="InterPro" id="IPR036691">
    <property type="entry name" value="Endo/exonu/phosph_ase_sf"/>
</dbReference>
<sequence>MKRAWICLTILIVLFSLSPSGIEVSNRYGNAGSLFHRNNDQLLRIVTYNIRGCRNDAGFADPAAVASELASLQADVITLQEVDNGLPRSRFQNQVERIAQILGMNYAYGPSLHLLVGTYGNAVLSVFPIQSADLLPLPSGLESRSVLKVTLNINGSPFDVYTTHLGLGAAERGRQSLFLSAYLRKNSGNPAVLAGDFNASSHDKIFKDIRTLFHDPLYEQKLELITLPGKTGKGRGIDHILLSPRLLFQTAEAPRIGHSDHYPVLFTTLLAPADAKQNEEKTALPNTVPGFIQEKTFTHTLHESER</sequence>
<dbReference type="RefSeq" id="WP_251874307.1">
    <property type="nucleotide sequence ID" value="NZ_CP098755.1"/>
</dbReference>
<keyword evidence="2" id="KW-0540">Nuclease</keyword>
<keyword evidence="2" id="KW-0378">Hydrolase</keyword>
<name>A0ABY4WJ94_9BACL</name>
<dbReference type="GO" id="GO:0004519">
    <property type="term" value="F:endonuclease activity"/>
    <property type="evidence" value="ECO:0007669"/>
    <property type="project" value="UniProtKB-KW"/>
</dbReference>
<dbReference type="Proteomes" id="UP001056500">
    <property type="component" value="Chromosome"/>
</dbReference>
<evidence type="ECO:0000313" key="2">
    <source>
        <dbReference type="EMBL" id="USG67205.1"/>
    </source>
</evidence>
<dbReference type="EMBL" id="CP098755">
    <property type="protein sequence ID" value="USG67205.1"/>
    <property type="molecule type" value="Genomic_DNA"/>
</dbReference>
<dbReference type="PANTHER" id="PTHR14859:SF15">
    <property type="entry name" value="ENDONUCLEASE_EXONUCLEASE_PHOSPHATASE DOMAIN-CONTAINING PROTEIN"/>
    <property type="match status" value="1"/>
</dbReference>
<evidence type="ECO:0000313" key="3">
    <source>
        <dbReference type="Proteomes" id="UP001056500"/>
    </source>
</evidence>
<feature type="domain" description="Endonuclease/exonuclease/phosphatase" evidence="1">
    <location>
        <begin position="46"/>
        <end position="261"/>
    </location>
</feature>
<keyword evidence="2" id="KW-0255">Endonuclease</keyword>
<protein>
    <submittedName>
        <fullName evidence="2">Endonuclease/exonuclease/phosphatase family protein</fullName>
    </submittedName>
</protein>
<dbReference type="Gene3D" id="3.60.10.10">
    <property type="entry name" value="Endonuclease/exonuclease/phosphatase"/>
    <property type="match status" value="1"/>
</dbReference>
<keyword evidence="3" id="KW-1185">Reference proteome</keyword>
<dbReference type="InterPro" id="IPR005135">
    <property type="entry name" value="Endo/exonuclease/phosphatase"/>
</dbReference>
<dbReference type="InterPro" id="IPR051916">
    <property type="entry name" value="GPI-anchor_lipid_remodeler"/>
</dbReference>
<dbReference type="SUPFAM" id="SSF56219">
    <property type="entry name" value="DNase I-like"/>
    <property type="match status" value="1"/>
</dbReference>
<organism evidence="2 3">
    <name type="scientific">Brevibacillus ruminantium</name>
    <dbReference type="NCBI Taxonomy" id="2950604"/>
    <lineage>
        <taxon>Bacteria</taxon>
        <taxon>Bacillati</taxon>
        <taxon>Bacillota</taxon>
        <taxon>Bacilli</taxon>
        <taxon>Bacillales</taxon>
        <taxon>Paenibacillaceae</taxon>
        <taxon>Brevibacillus</taxon>
    </lineage>
</organism>
<proteinExistence type="predicted"/>
<dbReference type="PANTHER" id="PTHR14859">
    <property type="entry name" value="CALCOFLUOR WHITE HYPERSENSITIVE PROTEIN PRECURSOR"/>
    <property type="match status" value="1"/>
</dbReference>